<name>A0A1J4P8D3_9ACTN</name>
<sequence length="210" mass="23133">MNTLMGAQIGAAVAEHGRTLLGETWAVWRIAAILAAVCAVAYEWGMALTRLISLRVPFLVLYLARLTTPQAEWPYLYAAWKGELHAVLDAKGFWPVKSIKGLCFAVPLALGSARRTAKIREVPRKKFRRRSAKRALRVSFALPLELVFVAMVATATVVDHLFGMWVAVFTPEVFVAAVVFAAARNGRQGGDRQHRPPGVDLRKRGDAKAK</sequence>
<keyword evidence="2" id="KW-0472">Membrane</keyword>
<dbReference type="Proteomes" id="UP000034196">
    <property type="component" value="Unassembled WGS sequence"/>
</dbReference>
<gene>
    <name evidence="3" type="ORF">WN71_000835</name>
</gene>
<dbReference type="EMBL" id="LAVA02000002">
    <property type="protein sequence ID" value="OIJ69765.1"/>
    <property type="molecule type" value="Genomic_DNA"/>
</dbReference>
<feature type="transmembrane region" description="Helical" evidence="2">
    <location>
        <begin position="135"/>
        <end position="158"/>
    </location>
</feature>
<reference evidence="3" key="1">
    <citation type="submission" date="2016-10" db="EMBL/GenBank/DDBJ databases">
        <title>Genome sequence of Streptomyces mangrovisoli MUSC 149.</title>
        <authorList>
            <person name="Lee L.-H."/>
            <person name="Ser H.-L."/>
        </authorList>
    </citation>
    <scope>NUCLEOTIDE SEQUENCE [LARGE SCALE GENOMIC DNA]</scope>
    <source>
        <strain evidence="3">MUSC 149</strain>
    </source>
</reference>
<feature type="region of interest" description="Disordered" evidence="1">
    <location>
        <begin position="187"/>
        <end position="210"/>
    </location>
</feature>
<organism evidence="3 4">
    <name type="scientific">Streptomyces mangrovisoli</name>
    <dbReference type="NCBI Taxonomy" id="1428628"/>
    <lineage>
        <taxon>Bacteria</taxon>
        <taxon>Bacillati</taxon>
        <taxon>Actinomycetota</taxon>
        <taxon>Actinomycetes</taxon>
        <taxon>Kitasatosporales</taxon>
        <taxon>Streptomycetaceae</taxon>
        <taxon>Streptomyces</taxon>
    </lineage>
</organism>
<dbReference type="RefSeq" id="WP_046592840.1">
    <property type="nucleotide sequence ID" value="NZ_LAVA02000002.1"/>
</dbReference>
<keyword evidence="2" id="KW-0812">Transmembrane</keyword>
<comment type="caution">
    <text evidence="3">The sequence shown here is derived from an EMBL/GenBank/DDBJ whole genome shotgun (WGS) entry which is preliminary data.</text>
</comment>
<dbReference type="AlphaFoldDB" id="A0A1J4P8D3"/>
<evidence type="ECO:0000256" key="2">
    <source>
        <dbReference type="SAM" id="Phobius"/>
    </source>
</evidence>
<dbReference type="OrthoDB" id="4268927at2"/>
<feature type="compositionally biased region" description="Basic and acidic residues" evidence="1">
    <location>
        <begin position="200"/>
        <end position="210"/>
    </location>
</feature>
<feature type="transmembrane region" description="Helical" evidence="2">
    <location>
        <begin position="26"/>
        <end position="45"/>
    </location>
</feature>
<feature type="transmembrane region" description="Helical" evidence="2">
    <location>
        <begin position="164"/>
        <end position="183"/>
    </location>
</feature>
<accession>A0A1J4P8D3</accession>
<keyword evidence="4" id="KW-1185">Reference proteome</keyword>
<proteinExistence type="predicted"/>
<dbReference type="STRING" id="1428628.WN71_000835"/>
<protein>
    <submittedName>
        <fullName evidence="3">Uncharacterized protein</fullName>
    </submittedName>
</protein>
<evidence type="ECO:0000313" key="3">
    <source>
        <dbReference type="EMBL" id="OIJ69765.1"/>
    </source>
</evidence>
<evidence type="ECO:0000256" key="1">
    <source>
        <dbReference type="SAM" id="MobiDB-lite"/>
    </source>
</evidence>
<evidence type="ECO:0000313" key="4">
    <source>
        <dbReference type="Proteomes" id="UP000034196"/>
    </source>
</evidence>
<keyword evidence="2" id="KW-1133">Transmembrane helix</keyword>